<dbReference type="AlphaFoldDB" id="A0A1V6YQT5"/>
<comment type="caution">
    <text evidence="2">The sequence shown here is derived from an EMBL/GenBank/DDBJ whole genome shotgun (WGS) entry which is preliminary data.</text>
</comment>
<reference evidence="3" key="1">
    <citation type="journal article" date="2017" name="Nat. Microbiol.">
        <title>Global analysis of biosynthetic gene clusters reveals vast potential of secondary metabolite production in Penicillium species.</title>
        <authorList>
            <person name="Nielsen J.C."/>
            <person name="Grijseels S."/>
            <person name="Prigent S."/>
            <person name="Ji B."/>
            <person name="Dainat J."/>
            <person name="Nielsen K.F."/>
            <person name="Frisvad J.C."/>
            <person name="Workman M."/>
            <person name="Nielsen J."/>
        </authorList>
    </citation>
    <scope>NUCLEOTIDE SEQUENCE [LARGE SCALE GENOMIC DNA]</scope>
    <source>
        <strain evidence="3">IBT 13039</strain>
    </source>
</reference>
<proteinExistence type="predicted"/>
<evidence type="ECO:0000313" key="2">
    <source>
        <dbReference type="EMBL" id="OQE89786.1"/>
    </source>
</evidence>
<evidence type="ECO:0000256" key="1">
    <source>
        <dbReference type="SAM" id="MobiDB-lite"/>
    </source>
</evidence>
<keyword evidence="3" id="KW-1185">Reference proteome</keyword>
<organism evidence="2 3">
    <name type="scientific">Penicillium nalgiovense</name>
    <dbReference type="NCBI Taxonomy" id="60175"/>
    <lineage>
        <taxon>Eukaryota</taxon>
        <taxon>Fungi</taxon>
        <taxon>Dikarya</taxon>
        <taxon>Ascomycota</taxon>
        <taxon>Pezizomycotina</taxon>
        <taxon>Eurotiomycetes</taxon>
        <taxon>Eurotiomycetidae</taxon>
        <taxon>Eurotiales</taxon>
        <taxon>Aspergillaceae</taxon>
        <taxon>Penicillium</taxon>
    </lineage>
</organism>
<feature type="region of interest" description="Disordered" evidence="1">
    <location>
        <begin position="22"/>
        <end position="49"/>
    </location>
</feature>
<name>A0A1V6YQT5_PENNA</name>
<dbReference type="EMBL" id="MOOB01000013">
    <property type="protein sequence ID" value="OQE89786.1"/>
    <property type="molecule type" value="Genomic_DNA"/>
</dbReference>
<accession>A0A1V6YQT5</accession>
<evidence type="ECO:0000313" key="3">
    <source>
        <dbReference type="Proteomes" id="UP000191691"/>
    </source>
</evidence>
<dbReference type="Proteomes" id="UP000191691">
    <property type="component" value="Unassembled WGS sequence"/>
</dbReference>
<feature type="compositionally biased region" description="Basic and acidic residues" evidence="1">
    <location>
        <begin position="37"/>
        <end position="49"/>
    </location>
</feature>
<gene>
    <name evidence="2" type="ORF">PENNAL_c0013G05165</name>
</gene>
<protein>
    <submittedName>
        <fullName evidence="2">Uncharacterized protein</fullName>
    </submittedName>
</protein>
<sequence length="74" mass="8127">MAAIHANSEGSSATSFNPLAAHVLPEANPAPTLPHALLRESPPDQERTQRKTVIYQIFLSRSMKVHSASFNPYQ</sequence>